<comment type="caution">
    <text evidence="3">The sequence shown here is derived from an EMBL/GenBank/DDBJ whole genome shotgun (WGS) entry which is preliminary data.</text>
</comment>
<dbReference type="PANTHER" id="PTHR42673:SF4">
    <property type="entry name" value="MALEYLACETOACETATE ISOMERASE"/>
    <property type="match status" value="1"/>
</dbReference>
<feature type="domain" description="GST N-terminal" evidence="2">
    <location>
        <begin position="3"/>
        <end position="81"/>
    </location>
</feature>
<dbReference type="PANTHER" id="PTHR42673">
    <property type="entry name" value="MALEYLACETOACETATE ISOMERASE"/>
    <property type="match status" value="1"/>
</dbReference>
<evidence type="ECO:0000256" key="1">
    <source>
        <dbReference type="SAM" id="MobiDB-lite"/>
    </source>
</evidence>
<evidence type="ECO:0000259" key="2">
    <source>
        <dbReference type="PROSITE" id="PS50404"/>
    </source>
</evidence>
<evidence type="ECO:0000313" key="3">
    <source>
        <dbReference type="EMBL" id="MEI7037152.1"/>
    </source>
</evidence>
<dbReference type="Proteomes" id="UP001381174">
    <property type="component" value="Unassembled WGS sequence"/>
</dbReference>
<name>A0ABU8JDM9_9GAMM</name>
<dbReference type="CDD" id="cd00570">
    <property type="entry name" value="GST_N_family"/>
    <property type="match status" value="1"/>
</dbReference>
<dbReference type="EMBL" id="JBBBNY010000006">
    <property type="protein sequence ID" value="MEI7037152.1"/>
    <property type="molecule type" value="Genomic_DNA"/>
</dbReference>
<gene>
    <name evidence="3" type="ORF">WAT24_10330</name>
</gene>
<dbReference type="InterPro" id="IPR004045">
    <property type="entry name" value="Glutathione_S-Trfase_N"/>
</dbReference>
<feature type="compositionally biased region" description="Polar residues" evidence="1">
    <location>
        <begin position="167"/>
        <end position="185"/>
    </location>
</feature>
<accession>A0ABU8JDM9</accession>
<dbReference type="RefSeq" id="WP_336807778.1">
    <property type="nucleotide sequence ID" value="NZ_JBBBNY010000006.1"/>
</dbReference>
<feature type="compositionally biased region" description="Basic residues" evidence="1">
    <location>
        <begin position="211"/>
        <end position="220"/>
    </location>
</feature>
<protein>
    <submittedName>
        <fullName evidence="3">Glutathione S-transferase family protein</fullName>
    </submittedName>
</protein>
<dbReference type="Gene3D" id="3.40.30.10">
    <property type="entry name" value="Glutaredoxin"/>
    <property type="match status" value="1"/>
</dbReference>
<dbReference type="Gene3D" id="1.20.1050.10">
    <property type="match status" value="1"/>
</dbReference>
<evidence type="ECO:0000313" key="4">
    <source>
        <dbReference type="Proteomes" id="UP001381174"/>
    </source>
</evidence>
<keyword evidence="4" id="KW-1185">Reference proteome</keyword>
<sequence>MSELPRLYAHPFSSYSRKVLIALYEHGTPFEYRSLEEPTAREELAALWPLRRYPVLVDRGRTVLEATCIIEYLDLHHPGPRRLLPADAEAALDVRMLDRVFDNCVSTPQQKVVFDALRPGDRRDAYVVAEARAMLETADAWLDRRMTGRDRPPAGASAWPTAPPRRSCSTPTGPTRSTRASSTCAPTAPACWRALPPPASWTRRAPSPRLPARRARPRPSHRLEPSP</sequence>
<dbReference type="InterPro" id="IPR036249">
    <property type="entry name" value="Thioredoxin-like_sf"/>
</dbReference>
<dbReference type="SUPFAM" id="SSF52833">
    <property type="entry name" value="Thioredoxin-like"/>
    <property type="match status" value="1"/>
</dbReference>
<proteinExistence type="predicted"/>
<organism evidence="3 4">
    <name type="scientific">Fulvimonas yonginensis</name>
    <dbReference type="NCBI Taxonomy" id="1495200"/>
    <lineage>
        <taxon>Bacteria</taxon>
        <taxon>Pseudomonadati</taxon>
        <taxon>Pseudomonadota</taxon>
        <taxon>Gammaproteobacteria</taxon>
        <taxon>Lysobacterales</taxon>
        <taxon>Rhodanobacteraceae</taxon>
        <taxon>Fulvimonas</taxon>
    </lineage>
</organism>
<feature type="region of interest" description="Disordered" evidence="1">
    <location>
        <begin position="146"/>
        <end position="227"/>
    </location>
</feature>
<reference evidence="3 4" key="1">
    <citation type="journal article" date="2014" name="Int. J. Syst. Evol. Microbiol.">
        <title>Fulvimonas yonginensis sp. nov., isolated from greenhouse soil, and emended description of the genus Fulvimonas.</title>
        <authorList>
            <person name="Ahn J.H."/>
            <person name="Kim S.J."/>
            <person name="Weon H.Y."/>
            <person name="Hong S.B."/>
            <person name="Seok S.J."/>
            <person name="Kwon S.W."/>
        </authorList>
    </citation>
    <scope>NUCLEOTIDE SEQUENCE [LARGE SCALE GENOMIC DNA]</scope>
    <source>
        <strain evidence="3 4">KACC 16952</strain>
    </source>
</reference>
<dbReference type="Pfam" id="PF13417">
    <property type="entry name" value="GST_N_3"/>
    <property type="match status" value="1"/>
</dbReference>
<dbReference type="PROSITE" id="PS50404">
    <property type="entry name" value="GST_NTER"/>
    <property type="match status" value="1"/>
</dbReference>